<evidence type="ECO:0000313" key="2">
    <source>
        <dbReference type="Proteomes" id="UP001596527"/>
    </source>
</evidence>
<evidence type="ECO:0008006" key="3">
    <source>
        <dbReference type="Google" id="ProtNLM"/>
    </source>
</evidence>
<sequence>MSAVLDSFEAVARAMTASEDVLFGVDLQAETVGNQKADGSQVTCSLTGYYFVKPEITSFRLAIEVTSDALTSASIDVATNYAIPSDAVFAKEPFFEFANSVAAPHLRSYAQQILDGLLTQMRLPSQLLPPISLYGEGVFRPGSAPDQINADHYGQTP</sequence>
<protein>
    <recommendedName>
        <fullName evidence="3">Preprotein translocase subunit SecB</fullName>
    </recommendedName>
</protein>
<dbReference type="EMBL" id="JBHTEF010000001">
    <property type="protein sequence ID" value="MFC7579912.1"/>
    <property type="molecule type" value="Genomic_DNA"/>
</dbReference>
<name>A0ABW2SIK1_9ACTO</name>
<dbReference type="Proteomes" id="UP001596527">
    <property type="component" value="Unassembled WGS sequence"/>
</dbReference>
<evidence type="ECO:0000313" key="1">
    <source>
        <dbReference type="EMBL" id="MFC7579912.1"/>
    </source>
</evidence>
<proteinExistence type="predicted"/>
<accession>A0ABW2SIK1</accession>
<keyword evidence="2" id="KW-1185">Reference proteome</keyword>
<reference evidence="2" key="1">
    <citation type="journal article" date="2019" name="Int. J. Syst. Evol. Microbiol.">
        <title>The Global Catalogue of Microorganisms (GCM) 10K type strain sequencing project: providing services to taxonomists for standard genome sequencing and annotation.</title>
        <authorList>
            <consortium name="The Broad Institute Genomics Platform"/>
            <consortium name="The Broad Institute Genome Sequencing Center for Infectious Disease"/>
            <person name="Wu L."/>
            <person name="Ma J."/>
        </authorList>
    </citation>
    <scope>NUCLEOTIDE SEQUENCE [LARGE SCALE GENOMIC DNA]</scope>
    <source>
        <strain evidence="2">CCUG 56698</strain>
    </source>
</reference>
<comment type="caution">
    <text evidence="1">The sequence shown here is derived from an EMBL/GenBank/DDBJ whole genome shotgun (WGS) entry which is preliminary data.</text>
</comment>
<gene>
    <name evidence="1" type="ORF">ACFQWG_01555</name>
</gene>
<dbReference type="RefSeq" id="WP_380971480.1">
    <property type="nucleotide sequence ID" value="NZ_JBHTEF010000001.1"/>
</dbReference>
<organism evidence="1 2">
    <name type="scientific">Schaalia naturae</name>
    <dbReference type="NCBI Taxonomy" id="635203"/>
    <lineage>
        <taxon>Bacteria</taxon>
        <taxon>Bacillati</taxon>
        <taxon>Actinomycetota</taxon>
        <taxon>Actinomycetes</taxon>
        <taxon>Actinomycetales</taxon>
        <taxon>Actinomycetaceae</taxon>
        <taxon>Schaalia</taxon>
    </lineage>
</organism>